<evidence type="ECO:0000313" key="3">
    <source>
        <dbReference type="Proteomes" id="UP001140091"/>
    </source>
</evidence>
<dbReference type="AlphaFoldDB" id="A0A9W8JL99"/>
<dbReference type="Proteomes" id="UP001140091">
    <property type="component" value="Unassembled WGS sequence"/>
</dbReference>
<dbReference type="InterPro" id="IPR025714">
    <property type="entry name" value="Methyltranfer_dom"/>
</dbReference>
<feature type="domain" description="Rhodanese" evidence="1">
    <location>
        <begin position="248"/>
        <end position="348"/>
    </location>
</feature>
<dbReference type="SUPFAM" id="SSF53335">
    <property type="entry name" value="S-adenosyl-L-methionine-dependent methyltransferases"/>
    <property type="match status" value="1"/>
</dbReference>
<dbReference type="Pfam" id="PF00581">
    <property type="entry name" value="Rhodanese"/>
    <property type="match status" value="1"/>
</dbReference>
<dbReference type="GO" id="GO:0005737">
    <property type="term" value="C:cytoplasm"/>
    <property type="evidence" value="ECO:0007669"/>
    <property type="project" value="TreeGrafter"/>
</dbReference>
<dbReference type="Pfam" id="PF13847">
    <property type="entry name" value="Methyltransf_31"/>
    <property type="match status" value="1"/>
</dbReference>
<reference evidence="2" key="1">
    <citation type="submission" date="2022-06" db="EMBL/GenBank/DDBJ databases">
        <title>Genome Sequence of Candolleomyces eurysporus.</title>
        <authorList>
            <person name="Buettner E."/>
        </authorList>
    </citation>
    <scope>NUCLEOTIDE SEQUENCE</scope>
    <source>
        <strain evidence="2">VTCC 930004</strain>
    </source>
</reference>
<dbReference type="EMBL" id="JANBPK010000162">
    <property type="protein sequence ID" value="KAJ2936139.1"/>
    <property type="molecule type" value="Genomic_DNA"/>
</dbReference>
<gene>
    <name evidence="2" type="ORF">H1R20_g955</name>
</gene>
<accession>A0A9W8JL99</accession>
<dbReference type="GO" id="GO:0005634">
    <property type="term" value="C:nucleus"/>
    <property type="evidence" value="ECO:0007669"/>
    <property type="project" value="TreeGrafter"/>
</dbReference>
<comment type="caution">
    <text evidence="2">The sequence shown here is derived from an EMBL/GenBank/DDBJ whole genome shotgun (WGS) entry which is preliminary data.</text>
</comment>
<dbReference type="SMART" id="SM00450">
    <property type="entry name" value="RHOD"/>
    <property type="match status" value="1"/>
</dbReference>
<dbReference type="SUPFAM" id="SSF52821">
    <property type="entry name" value="Rhodanese/Cell cycle control phosphatase"/>
    <property type="match status" value="1"/>
</dbReference>
<dbReference type="InterPro" id="IPR029063">
    <property type="entry name" value="SAM-dependent_MTases_sf"/>
</dbReference>
<dbReference type="PROSITE" id="PS50206">
    <property type="entry name" value="RHODANESE_3"/>
    <property type="match status" value="1"/>
</dbReference>
<evidence type="ECO:0000313" key="2">
    <source>
        <dbReference type="EMBL" id="KAJ2936139.1"/>
    </source>
</evidence>
<organism evidence="2 3">
    <name type="scientific">Candolleomyces eurysporus</name>
    <dbReference type="NCBI Taxonomy" id="2828524"/>
    <lineage>
        <taxon>Eukaryota</taxon>
        <taxon>Fungi</taxon>
        <taxon>Dikarya</taxon>
        <taxon>Basidiomycota</taxon>
        <taxon>Agaricomycotina</taxon>
        <taxon>Agaricomycetes</taxon>
        <taxon>Agaricomycetidae</taxon>
        <taxon>Agaricales</taxon>
        <taxon>Agaricineae</taxon>
        <taxon>Psathyrellaceae</taxon>
        <taxon>Candolleomyces</taxon>
    </lineage>
</organism>
<sequence length="353" mass="37996">MPSDSDLVKAVNDTYSDRALKSGEDKDRSKAIAEAFGYTADELKSLPEEANLGLSCGNPTAIAKLKEGERVLDLGSGGGIDVFLAAPKVGPNGQAIGLDGSAIVAKKSLPEDVRGNLTAYLSCIVGAVTEAEYRTFLADAGFQDVLLVDRKSDLSVYWDSNGSAPTTSCCSPASSDVLKQRNLPADFDVNEWVGSYELYAVKPPSDEPTRTLETALVRSWDAYPTVKSGPPSLTAEEVAELIRSPEKGGDTIAIVDVRRNDHGGGHVKGSEQWAAQTFYDNLPGFFEKHKNTEKVIFYCQSSNGRGPRSAGWYQDYLDSQAPNSHSSKAYVLKGGIQGWKAKYTGESDLVDYD</sequence>
<dbReference type="OrthoDB" id="8300214at2759"/>
<dbReference type="PANTHER" id="PTHR10828">
    <property type="entry name" value="M-PHASE INDUCER PHOSPHATASE DUAL SPECIFICITY PHOSPHATASE CDC25"/>
    <property type="match status" value="1"/>
</dbReference>
<dbReference type="InterPro" id="IPR001763">
    <property type="entry name" value="Rhodanese-like_dom"/>
</dbReference>
<dbReference type="InterPro" id="IPR036873">
    <property type="entry name" value="Rhodanese-like_dom_sf"/>
</dbReference>
<name>A0A9W8JL99_9AGAR</name>
<protein>
    <recommendedName>
        <fullName evidence="1">Rhodanese domain-containing protein</fullName>
    </recommendedName>
</protein>
<dbReference type="PANTHER" id="PTHR10828:SF50">
    <property type="entry name" value="REDUCTASE (ARC2), PUTATIVE (AFU_ORTHOLOGUE AFUA_6G13400)-RELATED"/>
    <property type="match status" value="1"/>
</dbReference>
<feature type="non-terminal residue" evidence="2">
    <location>
        <position position="1"/>
    </location>
</feature>
<dbReference type="Gene3D" id="3.40.250.10">
    <property type="entry name" value="Rhodanese-like domain"/>
    <property type="match status" value="1"/>
</dbReference>
<evidence type="ECO:0000259" key="1">
    <source>
        <dbReference type="PROSITE" id="PS50206"/>
    </source>
</evidence>
<proteinExistence type="predicted"/>
<dbReference type="Gene3D" id="3.40.50.150">
    <property type="entry name" value="Vaccinia Virus protein VP39"/>
    <property type="match status" value="2"/>
</dbReference>
<keyword evidence="3" id="KW-1185">Reference proteome</keyword>
<dbReference type="GO" id="GO:0004725">
    <property type="term" value="F:protein tyrosine phosphatase activity"/>
    <property type="evidence" value="ECO:0007669"/>
    <property type="project" value="TreeGrafter"/>
</dbReference>